<keyword evidence="5 7" id="KW-1133">Transmembrane helix</keyword>
<feature type="domain" description="Mechanosensitive ion channel transmembrane helices 2/3" evidence="10">
    <location>
        <begin position="134"/>
        <end position="174"/>
    </location>
</feature>
<comment type="subcellular location">
    <subcellularLocation>
        <location evidence="1">Cell membrane</location>
        <topology evidence="1">Multi-pass membrane protein</topology>
    </subcellularLocation>
</comment>
<evidence type="ECO:0000313" key="11">
    <source>
        <dbReference type="EMBL" id="TFW27890.1"/>
    </source>
</evidence>
<dbReference type="InterPro" id="IPR010920">
    <property type="entry name" value="LSM_dom_sf"/>
</dbReference>
<dbReference type="Gene3D" id="1.10.287.1260">
    <property type="match status" value="1"/>
</dbReference>
<dbReference type="InterPro" id="IPR006685">
    <property type="entry name" value="MscS_channel_2nd"/>
</dbReference>
<comment type="caution">
    <text evidence="11">The sequence shown here is derived from an EMBL/GenBank/DDBJ whole genome shotgun (WGS) entry which is preliminary data.</text>
</comment>
<dbReference type="PANTHER" id="PTHR30566">
    <property type="entry name" value="YNAI-RELATED MECHANOSENSITIVE ION CHANNEL"/>
    <property type="match status" value="1"/>
</dbReference>
<dbReference type="SUPFAM" id="SSF82861">
    <property type="entry name" value="Mechanosensitive channel protein MscS (YggB), transmembrane region"/>
    <property type="match status" value="1"/>
</dbReference>
<dbReference type="Gene3D" id="2.30.30.60">
    <property type="match status" value="1"/>
</dbReference>
<evidence type="ECO:0000256" key="3">
    <source>
        <dbReference type="ARBA" id="ARBA00022475"/>
    </source>
</evidence>
<feature type="domain" description="Mechanosensitive ion channel MscS" evidence="8">
    <location>
        <begin position="175"/>
        <end position="242"/>
    </location>
</feature>
<evidence type="ECO:0000256" key="5">
    <source>
        <dbReference type="ARBA" id="ARBA00022989"/>
    </source>
</evidence>
<evidence type="ECO:0000256" key="4">
    <source>
        <dbReference type="ARBA" id="ARBA00022692"/>
    </source>
</evidence>
<feature type="domain" description="Mechanosensitive ion channel MscS C-terminal" evidence="9">
    <location>
        <begin position="251"/>
        <end position="333"/>
    </location>
</feature>
<dbReference type="RefSeq" id="WP_135191955.1">
    <property type="nucleotide sequence ID" value="NZ_SPUM01000145.1"/>
</dbReference>
<evidence type="ECO:0000256" key="2">
    <source>
        <dbReference type="ARBA" id="ARBA00008017"/>
    </source>
</evidence>
<dbReference type="EMBL" id="SPUM01000145">
    <property type="protein sequence ID" value="TFW27890.1"/>
    <property type="molecule type" value="Genomic_DNA"/>
</dbReference>
<dbReference type="InterPro" id="IPR049278">
    <property type="entry name" value="MS_channel_C"/>
</dbReference>
<evidence type="ECO:0000259" key="10">
    <source>
        <dbReference type="Pfam" id="PF21088"/>
    </source>
</evidence>
<gene>
    <name evidence="11" type="ORF">E4O92_22900</name>
</gene>
<protein>
    <submittedName>
        <fullName evidence="11">Mechanosensitive ion channel family protein</fullName>
    </submittedName>
</protein>
<dbReference type="PANTHER" id="PTHR30566:SF25">
    <property type="entry name" value="INNER MEMBRANE PROTEIN"/>
    <property type="match status" value="1"/>
</dbReference>
<organism evidence="11 12">
    <name type="scientific">Massilia horti</name>
    <dbReference type="NCBI Taxonomy" id="2562153"/>
    <lineage>
        <taxon>Bacteria</taxon>
        <taxon>Pseudomonadati</taxon>
        <taxon>Pseudomonadota</taxon>
        <taxon>Betaproteobacteria</taxon>
        <taxon>Burkholderiales</taxon>
        <taxon>Oxalobacteraceae</taxon>
        <taxon>Telluria group</taxon>
        <taxon>Massilia</taxon>
    </lineage>
</organism>
<evidence type="ECO:0000256" key="7">
    <source>
        <dbReference type="SAM" id="Phobius"/>
    </source>
</evidence>
<dbReference type="GO" id="GO:0008381">
    <property type="term" value="F:mechanosensitive monoatomic ion channel activity"/>
    <property type="evidence" value="ECO:0007669"/>
    <property type="project" value="UniProtKB-ARBA"/>
</dbReference>
<feature type="transmembrane region" description="Helical" evidence="7">
    <location>
        <begin position="52"/>
        <end position="74"/>
    </location>
</feature>
<reference evidence="11 12" key="1">
    <citation type="submission" date="2019-03" db="EMBL/GenBank/DDBJ databases">
        <title>Draft genome of Massilia hortus sp. nov., a novel bacterial species of the Oxalobacteraceae family.</title>
        <authorList>
            <person name="Peta V."/>
            <person name="Raths R."/>
            <person name="Bucking H."/>
        </authorList>
    </citation>
    <scope>NUCLEOTIDE SEQUENCE [LARGE SCALE GENOMIC DNA]</scope>
    <source>
        <strain evidence="11 12">ONC3</strain>
    </source>
</reference>
<keyword evidence="12" id="KW-1185">Reference proteome</keyword>
<dbReference type="InterPro" id="IPR011014">
    <property type="entry name" value="MscS_channel_TM-2"/>
</dbReference>
<keyword evidence="3" id="KW-1003">Cell membrane</keyword>
<comment type="similarity">
    <text evidence="2">Belongs to the MscS (TC 1.A.23) family.</text>
</comment>
<evidence type="ECO:0000259" key="8">
    <source>
        <dbReference type="Pfam" id="PF00924"/>
    </source>
</evidence>
<feature type="transmembrane region" description="Helical" evidence="7">
    <location>
        <begin position="153"/>
        <end position="173"/>
    </location>
</feature>
<feature type="transmembrane region" description="Helical" evidence="7">
    <location>
        <begin position="13"/>
        <end position="31"/>
    </location>
</feature>
<evidence type="ECO:0000256" key="6">
    <source>
        <dbReference type="ARBA" id="ARBA00023136"/>
    </source>
</evidence>
<keyword evidence="6 7" id="KW-0472">Membrane</keyword>
<dbReference type="InterPro" id="IPR049142">
    <property type="entry name" value="MS_channel_1st"/>
</dbReference>
<feature type="transmembrane region" description="Helical" evidence="7">
    <location>
        <begin position="86"/>
        <end position="107"/>
    </location>
</feature>
<proteinExistence type="inferred from homology"/>
<dbReference type="Pfam" id="PF00924">
    <property type="entry name" value="MS_channel_2nd"/>
    <property type="match status" value="1"/>
</dbReference>
<dbReference type="Gene3D" id="3.30.70.100">
    <property type="match status" value="1"/>
</dbReference>
<evidence type="ECO:0000313" key="12">
    <source>
        <dbReference type="Proteomes" id="UP000297258"/>
    </source>
</evidence>
<dbReference type="InterPro" id="IPR011066">
    <property type="entry name" value="MscS_channel_C_sf"/>
</dbReference>
<evidence type="ECO:0000256" key="1">
    <source>
        <dbReference type="ARBA" id="ARBA00004651"/>
    </source>
</evidence>
<evidence type="ECO:0000259" key="9">
    <source>
        <dbReference type="Pfam" id="PF21082"/>
    </source>
</evidence>
<name>A0A4Y9SML6_9BURK</name>
<feature type="transmembrane region" description="Helical" evidence="7">
    <location>
        <begin position="128"/>
        <end position="147"/>
    </location>
</feature>
<dbReference type="SUPFAM" id="SSF50182">
    <property type="entry name" value="Sm-like ribonucleoproteins"/>
    <property type="match status" value="1"/>
</dbReference>
<dbReference type="SUPFAM" id="SSF82689">
    <property type="entry name" value="Mechanosensitive channel protein MscS (YggB), C-terminal domain"/>
    <property type="match status" value="1"/>
</dbReference>
<keyword evidence="4 7" id="KW-0812">Transmembrane</keyword>
<dbReference type="GO" id="GO:0005886">
    <property type="term" value="C:plasma membrane"/>
    <property type="evidence" value="ECO:0007669"/>
    <property type="project" value="UniProtKB-SubCell"/>
</dbReference>
<dbReference type="OrthoDB" id="9775207at2"/>
<accession>A0A4Y9SML6</accession>
<dbReference type="Pfam" id="PF21088">
    <property type="entry name" value="MS_channel_1st"/>
    <property type="match status" value="1"/>
</dbReference>
<dbReference type="AlphaFoldDB" id="A0A4Y9SML6"/>
<dbReference type="InterPro" id="IPR023408">
    <property type="entry name" value="MscS_beta-dom_sf"/>
</dbReference>
<dbReference type="Proteomes" id="UP000297258">
    <property type="component" value="Unassembled WGS sequence"/>
</dbReference>
<dbReference type="Pfam" id="PF21082">
    <property type="entry name" value="MS_channel_3rd"/>
    <property type="match status" value="1"/>
</dbReference>
<sequence>MNLVFYNNTTAEWLIAVGIAVGVTLGLYALKTVLVRRLAIIAARTETKLDDILVAALDATHFYVLAVLGIFFGARYLTLAPRVDLFLTRAAITVGLIQGAVWIDNALRGWLVEYRAARGDEPGRATSAAAIGFVSRIVLWSVLALMLLDNLGFNITTLVASLGIGGIAVALAVQNILGDLFASLSIVLDKPFVIGDFINVNGVLGTVEHVGLKTTRVRSLNGEQIIFSNADLLKSRIHNMKRMETRRAVLGIAVPFGTSEQQLREIPGLIADIIKSQPQVRLDRSHFTGVGPASLNFEAVYTVNSPDYVVHMDIQQEIHFQLIKSFAERGVQFALPTQALHLVDVNGERALRAGAATPQAESADQAP</sequence>